<name>A0A2T0KGH6_9ACTN</name>
<dbReference type="GO" id="GO:0003677">
    <property type="term" value="F:DNA binding"/>
    <property type="evidence" value="ECO:0007669"/>
    <property type="project" value="UniProtKB-KW"/>
</dbReference>
<dbReference type="EMBL" id="PVMZ01000004">
    <property type="protein sequence ID" value="PRX22540.1"/>
    <property type="molecule type" value="Genomic_DNA"/>
</dbReference>
<evidence type="ECO:0000256" key="2">
    <source>
        <dbReference type="ARBA" id="ARBA00023125"/>
    </source>
</evidence>
<dbReference type="Gene3D" id="3.40.50.2300">
    <property type="match status" value="2"/>
</dbReference>
<dbReference type="InterPro" id="IPR029787">
    <property type="entry name" value="Nucleotide_cyclase"/>
</dbReference>
<dbReference type="CDD" id="cd06267">
    <property type="entry name" value="PBP1_LacI_sugar_binding-like"/>
    <property type="match status" value="1"/>
</dbReference>
<keyword evidence="2" id="KW-0238">DNA-binding</keyword>
<dbReference type="CDD" id="cd01949">
    <property type="entry name" value="GGDEF"/>
    <property type="match status" value="1"/>
</dbReference>
<dbReference type="InterPro" id="IPR028082">
    <property type="entry name" value="Peripla_BP_I"/>
</dbReference>
<protein>
    <submittedName>
        <fullName evidence="5">Diguanylate cyclase (GGDEF)-like protein</fullName>
    </submittedName>
</protein>
<dbReference type="PANTHER" id="PTHR46663">
    <property type="entry name" value="DIGUANYLATE CYCLASE DGCT-RELATED"/>
    <property type="match status" value="1"/>
</dbReference>
<dbReference type="SUPFAM" id="SSF53822">
    <property type="entry name" value="Periplasmic binding protein-like I"/>
    <property type="match status" value="1"/>
</dbReference>
<dbReference type="InterPro" id="IPR052163">
    <property type="entry name" value="DGC-Regulatory_Protein"/>
</dbReference>
<dbReference type="InterPro" id="IPR046335">
    <property type="entry name" value="LacI/GalR-like_sensor"/>
</dbReference>
<keyword evidence="6" id="KW-1185">Reference proteome</keyword>
<gene>
    <name evidence="5" type="ORF">CLV67_10467</name>
</gene>
<dbReference type="PANTHER" id="PTHR46663:SF2">
    <property type="entry name" value="GGDEF DOMAIN-CONTAINING PROTEIN"/>
    <property type="match status" value="1"/>
</dbReference>
<dbReference type="SUPFAM" id="SSF55073">
    <property type="entry name" value="Nucleotide cyclase"/>
    <property type="match status" value="1"/>
</dbReference>
<dbReference type="Gene3D" id="3.30.70.270">
    <property type="match status" value="1"/>
</dbReference>
<dbReference type="PROSITE" id="PS50887">
    <property type="entry name" value="GGDEF"/>
    <property type="match status" value="1"/>
</dbReference>
<keyword evidence="1" id="KW-0805">Transcription regulation</keyword>
<dbReference type="InterPro" id="IPR043128">
    <property type="entry name" value="Rev_trsase/Diguanyl_cyclase"/>
</dbReference>
<evidence type="ECO:0000256" key="3">
    <source>
        <dbReference type="ARBA" id="ARBA00023163"/>
    </source>
</evidence>
<dbReference type="NCBIfam" id="TIGR00254">
    <property type="entry name" value="GGDEF"/>
    <property type="match status" value="1"/>
</dbReference>
<dbReference type="InterPro" id="IPR000160">
    <property type="entry name" value="GGDEF_dom"/>
</dbReference>
<evidence type="ECO:0000313" key="5">
    <source>
        <dbReference type="EMBL" id="PRX22540.1"/>
    </source>
</evidence>
<keyword evidence="3" id="KW-0804">Transcription</keyword>
<comment type="caution">
    <text evidence="5">The sequence shown here is derived from an EMBL/GenBank/DDBJ whole genome shotgun (WGS) entry which is preliminary data.</text>
</comment>
<accession>A0A2T0KGH6</accession>
<feature type="domain" description="GGDEF" evidence="4">
    <location>
        <begin position="579"/>
        <end position="713"/>
    </location>
</feature>
<dbReference type="Proteomes" id="UP000239415">
    <property type="component" value="Unassembled WGS sequence"/>
</dbReference>
<dbReference type="AlphaFoldDB" id="A0A2T0KGH6"/>
<dbReference type="Pfam" id="PF00990">
    <property type="entry name" value="GGDEF"/>
    <property type="match status" value="1"/>
</dbReference>
<reference evidence="5 6" key="1">
    <citation type="submission" date="2018-03" db="EMBL/GenBank/DDBJ databases">
        <title>Genomic Encyclopedia of Archaeal and Bacterial Type Strains, Phase II (KMG-II): from individual species to whole genera.</title>
        <authorList>
            <person name="Goeker M."/>
        </authorList>
    </citation>
    <scope>NUCLEOTIDE SEQUENCE [LARGE SCALE GENOMIC DNA]</scope>
    <source>
        <strain evidence="5 6">DSM 43146</strain>
    </source>
</reference>
<evidence type="ECO:0000256" key="1">
    <source>
        <dbReference type="ARBA" id="ARBA00023015"/>
    </source>
</evidence>
<dbReference type="SMART" id="SM00267">
    <property type="entry name" value="GGDEF"/>
    <property type="match status" value="1"/>
</dbReference>
<dbReference type="Pfam" id="PF13377">
    <property type="entry name" value="Peripla_BP_3"/>
    <property type="match status" value="1"/>
</dbReference>
<organism evidence="5 6">
    <name type="scientific">Actinoplanes italicus</name>
    <dbReference type="NCBI Taxonomy" id="113567"/>
    <lineage>
        <taxon>Bacteria</taxon>
        <taxon>Bacillati</taxon>
        <taxon>Actinomycetota</taxon>
        <taxon>Actinomycetes</taxon>
        <taxon>Micromonosporales</taxon>
        <taxon>Micromonosporaceae</taxon>
        <taxon>Actinoplanes</taxon>
    </lineage>
</organism>
<evidence type="ECO:0000313" key="6">
    <source>
        <dbReference type="Proteomes" id="UP000239415"/>
    </source>
</evidence>
<sequence length="715" mass="75413">MLSPFVGGTYYGSLVAGVAAGAEFHGRRLLAVQTLDAAAHLAVTGGDPAFDTPIAWDHVSGFVALADSVHPDYLNRLTRAGKPVVLVGHTLEGLDVPAVLPDNSAGIRAVVTHLIRDHGCRRIAFTGFLAVTDVRERYDAYLEVLAEHGLEPGLLLPATTNIENGIGWDTGDLLGRDRPDALVAATDRNAIGAIQVLEAGGLRCPGDILVTGFDDIDEVSLLNAELASVNQPLDAMGRRAVDLLIRQLGGVAVPPGPHLLPTRFVPRSSCGCTGYAERLPELGVDDGLRRLGVRLAEVLPSAEADTAAMGLRAAGHAAAITAEALAAAATGDSSRIGSAAVELEALLAASIDPDAVRVISRAVQEYAVAMPVTGVPAATFVGCGVQAIMLSLGRARSRAQLADKLHLRSLISATYALNQALLHRRDTEPRDPSWLGLTPATAGSIALRGSDGALVRTRGWRRRPGPVIPAGPTTVTAFPPVELLDAALPGETVFVVKAKVGDSDRGWLALVDAVENRVEDGREMVNQCAALLTIALDLRDQEQLLMREAQSDRLTGLPNRTSFVSSLEAAITRRRTEGRPSVLLFLDLDGFKQVNDSLGHHTGDRLLVGVADRLRQCLRAEDVVGRFGGDEFLVLLDDITPGPGLDALVERITAAICRPYHLGEHVARVGVSIGTAACGADTGVEQLLQEADQSMYRVKATRRGKGSPRIAVPAA</sequence>
<evidence type="ECO:0000259" key="4">
    <source>
        <dbReference type="PROSITE" id="PS50887"/>
    </source>
</evidence>
<proteinExistence type="predicted"/>